<comment type="similarity">
    <text evidence="2">Belongs to the rickettsiale 17 kDa surface antigen family.</text>
</comment>
<evidence type="ECO:0000256" key="1">
    <source>
        <dbReference type="ARBA" id="ARBA00004459"/>
    </source>
</evidence>
<feature type="chain" id="PRO_5042025365" description="17 kDa surface antigen" evidence="8">
    <location>
        <begin position="19"/>
        <end position="217"/>
    </location>
</feature>
<dbReference type="Gene3D" id="3.30.1330.60">
    <property type="entry name" value="OmpA-like domain"/>
    <property type="match status" value="1"/>
</dbReference>
<dbReference type="InterPro" id="IPR050330">
    <property type="entry name" value="Bact_OuterMem_StrucFunc"/>
</dbReference>
<dbReference type="SUPFAM" id="SSF103088">
    <property type="entry name" value="OmpA-like"/>
    <property type="match status" value="1"/>
</dbReference>
<evidence type="ECO:0000313" key="11">
    <source>
        <dbReference type="Proteomes" id="UP001193501"/>
    </source>
</evidence>
<comment type="caution">
    <text evidence="10">The sequence shown here is derived from an EMBL/GenBank/DDBJ whole genome shotgun (WGS) entry which is preliminary data.</text>
</comment>
<evidence type="ECO:0000256" key="6">
    <source>
        <dbReference type="ARBA" id="ARBA00023288"/>
    </source>
</evidence>
<dbReference type="GO" id="GO:0009279">
    <property type="term" value="C:cell outer membrane"/>
    <property type="evidence" value="ECO:0007669"/>
    <property type="project" value="UniProtKB-SubCell"/>
</dbReference>
<evidence type="ECO:0000256" key="5">
    <source>
        <dbReference type="ARBA" id="ARBA00023237"/>
    </source>
</evidence>
<comment type="subcellular location">
    <subcellularLocation>
        <location evidence="1">Cell outer membrane</location>
        <topology evidence="1">Lipid-anchor</topology>
    </subcellularLocation>
</comment>
<dbReference type="InterPro" id="IPR006690">
    <property type="entry name" value="OMPA-like_CS"/>
</dbReference>
<keyword evidence="6" id="KW-0449">Lipoprotein</keyword>
<keyword evidence="11" id="KW-1185">Reference proteome</keyword>
<feature type="signal peptide" evidence="8">
    <location>
        <begin position="1"/>
        <end position="18"/>
    </location>
</feature>
<dbReference type="InterPro" id="IPR008816">
    <property type="entry name" value="Gly_zipper_2TM_dom"/>
</dbReference>
<dbReference type="PANTHER" id="PTHR30329">
    <property type="entry name" value="STATOR ELEMENT OF FLAGELLAR MOTOR COMPLEX"/>
    <property type="match status" value="1"/>
</dbReference>
<evidence type="ECO:0000256" key="2">
    <source>
        <dbReference type="ARBA" id="ARBA00008681"/>
    </source>
</evidence>
<dbReference type="AlphaFoldDB" id="A0AAE4Y675"/>
<evidence type="ECO:0000256" key="4">
    <source>
        <dbReference type="ARBA" id="ARBA00023136"/>
    </source>
</evidence>
<dbReference type="Pfam" id="PF05433">
    <property type="entry name" value="Rick_17kDa_Anti"/>
    <property type="match status" value="1"/>
</dbReference>
<keyword evidence="8" id="KW-0732">Signal</keyword>
<dbReference type="PROSITE" id="PS51257">
    <property type="entry name" value="PROKAR_LIPOPROTEIN"/>
    <property type="match status" value="1"/>
</dbReference>
<name>A0AAE4Y675_9RHOB</name>
<reference evidence="10" key="1">
    <citation type="submission" date="2020-01" db="EMBL/GenBank/DDBJ databases">
        <authorList>
            <person name="Chen W.-M."/>
        </authorList>
    </citation>
    <scope>NUCLEOTIDE SEQUENCE</scope>
    <source>
        <strain evidence="10">CYK-10</strain>
    </source>
</reference>
<dbReference type="RefSeq" id="WP_168773364.1">
    <property type="nucleotide sequence ID" value="NZ_JAABNR010000002.1"/>
</dbReference>
<dbReference type="InterPro" id="IPR036737">
    <property type="entry name" value="OmpA-like_sf"/>
</dbReference>
<dbReference type="PRINTS" id="PR01021">
    <property type="entry name" value="OMPADOMAIN"/>
</dbReference>
<dbReference type="InterPro" id="IPR006664">
    <property type="entry name" value="OMP_bac"/>
</dbReference>
<organism evidence="10 11">
    <name type="scientific">Stagnihabitans tardus</name>
    <dbReference type="NCBI Taxonomy" id="2699202"/>
    <lineage>
        <taxon>Bacteria</taxon>
        <taxon>Pseudomonadati</taxon>
        <taxon>Pseudomonadota</taxon>
        <taxon>Alphaproteobacteria</taxon>
        <taxon>Rhodobacterales</taxon>
        <taxon>Paracoccaceae</taxon>
        <taxon>Stagnihabitans</taxon>
    </lineage>
</organism>
<dbReference type="PROSITE" id="PS01068">
    <property type="entry name" value="OMPA_1"/>
    <property type="match status" value="1"/>
</dbReference>
<evidence type="ECO:0000313" key="10">
    <source>
        <dbReference type="EMBL" id="NBZ86563.1"/>
    </source>
</evidence>
<evidence type="ECO:0000256" key="7">
    <source>
        <dbReference type="PROSITE-ProRule" id="PRU00473"/>
    </source>
</evidence>
<dbReference type="PROSITE" id="PS51123">
    <property type="entry name" value="OMPA_2"/>
    <property type="match status" value="1"/>
</dbReference>
<gene>
    <name evidence="10" type="ORF">GV832_03145</name>
</gene>
<dbReference type="Proteomes" id="UP001193501">
    <property type="component" value="Unassembled WGS sequence"/>
</dbReference>
<evidence type="ECO:0000256" key="3">
    <source>
        <dbReference type="ARBA" id="ARBA00015281"/>
    </source>
</evidence>
<protein>
    <recommendedName>
        <fullName evidence="3">17 kDa surface antigen</fullName>
    </recommendedName>
</protein>
<feature type="domain" description="OmpA-like" evidence="9">
    <location>
        <begin position="100"/>
        <end position="217"/>
    </location>
</feature>
<keyword evidence="4 7" id="KW-0472">Membrane</keyword>
<dbReference type="PRINTS" id="PR01023">
    <property type="entry name" value="NAFLGMOTY"/>
</dbReference>
<evidence type="ECO:0000256" key="8">
    <source>
        <dbReference type="SAM" id="SignalP"/>
    </source>
</evidence>
<accession>A0AAE4Y675</accession>
<dbReference type="InterPro" id="IPR006665">
    <property type="entry name" value="OmpA-like"/>
</dbReference>
<evidence type="ECO:0000259" key="9">
    <source>
        <dbReference type="PROSITE" id="PS51123"/>
    </source>
</evidence>
<dbReference type="PANTHER" id="PTHR30329:SF21">
    <property type="entry name" value="LIPOPROTEIN YIAD-RELATED"/>
    <property type="match status" value="1"/>
</dbReference>
<sequence length="217" mass="22388">MIAKKTLVLSLVSLTALSACQTSTQRIQDPNYRTQNGAIAGAVGGAILGAAFSDNKSAGALRGALIGTAIGGGIGANLDAQAADMRARLGNPNITVTNMGDYLLVNLPQDVTFATGSANVRPDLARDIQSIAANLVTYPNSNIEVVGHTDNVGTAALNQDLSERRAYAVSSLLLSAGVPAARVVTYGKGFNQPVASNDSEAGRAKNRRVEILVRPKS</sequence>
<proteinExistence type="inferred from homology"/>
<keyword evidence="5" id="KW-0998">Cell outer membrane</keyword>
<dbReference type="CDD" id="cd07185">
    <property type="entry name" value="OmpA_C-like"/>
    <property type="match status" value="1"/>
</dbReference>
<dbReference type="Pfam" id="PF00691">
    <property type="entry name" value="OmpA"/>
    <property type="match status" value="1"/>
</dbReference>
<dbReference type="EMBL" id="JAABNR010000002">
    <property type="protein sequence ID" value="NBZ86563.1"/>
    <property type="molecule type" value="Genomic_DNA"/>
</dbReference>